<dbReference type="InterPro" id="IPR036390">
    <property type="entry name" value="WH_DNA-bd_sf"/>
</dbReference>
<evidence type="ECO:0000259" key="5">
    <source>
        <dbReference type="PROSITE" id="PS51722"/>
    </source>
</evidence>
<dbReference type="Pfam" id="PF25461">
    <property type="entry name" value="Beta-barrel_SelB"/>
    <property type="match status" value="1"/>
</dbReference>
<dbReference type="SUPFAM" id="SSF52540">
    <property type="entry name" value="P-loop containing nucleoside triphosphate hydrolases"/>
    <property type="match status" value="1"/>
</dbReference>
<dbReference type="InParanoid" id="A0A543B0W3"/>
<keyword evidence="4" id="KW-0342">GTP-binding</keyword>
<dbReference type="RefSeq" id="WP_142042961.1">
    <property type="nucleotide sequence ID" value="NZ_JBHTGS010000003.1"/>
</dbReference>
<dbReference type="InterPro" id="IPR027417">
    <property type="entry name" value="P-loop_NTPase"/>
</dbReference>
<evidence type="ECO:0000256" key="4">
    <source>
        <dbReference type="ARBA" id="ARBA00023134"/>
    </source>
</evidence>
<dbReference type="PANTHER" id="PTHR43721">
    <property type="entry name" value="ELONGATION FACTOR TU-RELATED"/>
    <property type="match status" value="1"/>
</dbReference>
<accession>A0A543B0W3</accession>
<dbReference type="InterPro" id="IPR050055">
    <property type="entry name" value="EF-Tu_GTPase"/>
</dbReference>
<proteinExistence type="predicted"/>
<reference evidence="6 7" key="1">
    <citation type="submission" date="2019-06" db="EMBL/GenBank/DDBJ databases">
        <title>Sequencing the genomes of 1000 actinobacteria strains.</title>
        <authorList>
            <person name="Klenk H.-P."/>
        </authorList>
    </citation>
    <scope>NUCLEOTIDE SEQUENCE [LARGE SCALE GENOMIC DNA]</scope>
    <source>
        <strain evidence="6 7">DSM 45928</strain>
    </source>
</reference>
<dbReference type="GO" id="GO:0003746">
    <property type="term" value="F:translation elongation factor activity"/>
    <property type="evidence" value="ECO:0007669"/>
    <property type="project" value="UniProtKB-KW"/>
</dbReference>
<dbReference type="GO" id="GO:0001514">
    <property type="term" value="P:selenocysteine incorporation"/>
    <property type="evidence" value="ECO:0007669"/>
    <property type="project" value="InterPro"/>
</dbReference>
<dbReference type="AlphaFoldDB" id="A0A543B0W3"/>
<keyword evidence="3" id="KW-0648">Protein biosynthesis</keyword>
<gene>
    <name evidence="6" type="ORF">FB566_4065</name>
</gene>
<dbReference type="InterPro" id="IPR057335">
    <property type="entry name" value="Beta-barrel_SelB"/>
</dbReference>
<dbReference type="Pfam" id="PF09107">
    <property type="entry name" value="WHD_3rd_SelB"/>
    <property type="match status" value="1"/>
</dbReference>
<comment type="caution">
    <text evidence="6">The sequence shown here is derived from an EMBL/GenBank/DDBJ whole genome shotgun (WGS) entry which is preliminary data.</text>
</comment>
<comment type="subcellular location">
    <subcellularLocation>
        <location evidence="1">Cytoplasm</location>
    </subcellularLocation>
</comment>
<dbReference type="OrthoDB" id="9803139at2"/>
<dbReference type="EMBL" id="VFOW01000001">
    <property type="protein sequence ID" value="TQL78477.1"/>
    <property type="molecule type" value="Genomic_DNA"/>
</dbReference>
<dbReference type="GO" id="GO:0003723">
    <property type="term" value="F:RNA binding"/>
    <property type="evidence" value="ECO:0007669"/>
    <property type="project" value="InterPro"/>
</dbReference>
<dbReference type="GO" id="GO:0005829">
    <property type="term" value="C:cytosol"/>
    <property type="evidence" value="ECO:0007669"/>
    <property type="project" value="TreeGrafter"/>
</dbReference>
<dbReference type="Gene3D" id="2.40.30.10">
    <property type="entry name" value="Translation factors"/>
    <property type="match status" value="1"/>
</dbReference>
<dbReference type="NCBIfam" id="TIGR00475">
    <property type="entry name" value="selB"/>
    <property type="match status" value="1"/>
</dbReference>
<dbReference type="InterPro" id="IPR015191">
    <property type="entry name" value="SelB_WHD4"/>
</dbReference>
<evidence type="ECO:0000256" key="2">
    <source>
        <dbReference type="ARBA" id="ARBA00022490"/>
    </source>
</evidence>
<evidence type="ECO:0000313" key="6">
    <source>
        <dbReference type="EMBL" id="TQL78477.1"/>
    </source>
</evidence>
<dbReference type="InterPro" id="IPR009000">
    <property type="entry name" value="Transl_B-barrel_sf"/>
</dbReference>
<dbReference type="Gene3D" id="1.10.10.10">
    <property type="entry name" value="Winged helix-like DNA-binding domain superfamily/Winged helix DNA-binding domain"/>
    <property type="match status" value="1"/>
</dbReference>
<evidence type="ECO:0000313" key="7">
    <source>
        <dbReference type="Proteomes" id="UP000317043"/>
    </source>
</evidence>
<keyword evidence="7" id="KW-1185">Reference proteome</keyword>
<dbReference type="PROSITE" id="PS51722">
    <property type="entry name" value="G_TR_2"/>
    <property type="match status" value="1"/>
</dbReference>
<dbReference type="GO" id="GO:0005525">
    <property type="term" value="F:GTP binding"/>
    <property type="evidence" value="ECO:0007669"/>
    <property type="project" value="UniProtKB-KW"/>
</dbReference>
<keyword evidence="2" id="KW-0963">Cytoplasm</keyword>
<dbReference type="InterPro" id="IPR000795">
    <property type="entry name" value="T_Tr_GTP-bd_dom"/>
</dbReference>
<dbReference type="InterPro" id="IPR004535">
    <property type="entry name" value="Transl_elong_SelB"/>
</dbReference>
<dbReference type="Gene3D" id="3.40.50.300">
    <property type="entry name" value="P-loop containing nucleotide triphosphate hydrolases"/>
    <property type="match status" value="1"/>
</dbReference>
<keyword evidence="6" id="KW-0251">Elongation factor</keyword>
<name>A0A543B0W3_9ACTN</name>
<dbReference type="PANTHER" id="PTHR43721:SF22">
    <property type="entry name" value="ELONGATION FACTOR TU, MITOCHONDRIAL"/>
    <property type="match status" value="1"/>
</dbReference>
<dbReference type="Pfam" id="PF00009">
    <property type="entry name" value="GTP_EFTU"/>
    <property type="match status" value="1"/>
</dbReference>
<evidence type="ECO:0000256" key="3">
    <source>
        <dbReference type="ARBA" id="ARBA00022917"/>
    </source>
</evidence>
<evidence type="ECO:0000256" key="1">
    <source>
        <dbReference type="ARBA" id="ARBA00004496"/>
    </source>
</evidence>
<dbReference type="CDD" id="cd04171">
    <property type="entry name" value="SelB"/>
    <property type="match status" value="1"/>
</dbReference>
<keyword evidence="4" id="KW-0547">Nucleotide-binding</keyword>
<dbReference type="Proteomes" id="UP000317043">
    <property type="component" value="Unassembled WGS sequence"/>
</dbReference>
<organism evidence="6 7">
    <name type="scientific">Stackebrandtia endophytica</name>
    <dbReference type="NCBI Taxonomy" id="1496996"/>
    <lineage>
        <taxon>Bacteria</taxon>
        <taxon>Bacillati</taxon>
        <taxon>Actinomycetota</taxon>
        <taxon>Actinomycetes</taxon>
        <taxon>Glycomycetales</taxon>
        <taxon>Glycomycetaceae</taxon>
        <taxon>Stackebrandtia</taxon>
    </lineage>
</organism>
<dbReference type="SUPFAM" id="SSF50447">
    <property type="entry name" value="Translation proteins"/>
    <property type="match status" value="1"/>
</dbReference>
<protein>
    <submittedName>
        <fullName evidence="6">Selenocysteine-specific elongation factor</fullName>
    </submittedName>
</protein>
<dbReference type="SUPFAM" id="SSF46785">
    <property type="entry name" value="Winged helix' DNA-binding domain"/>
    <property type="match status" value="1"/>
</dbReference>
<sequence>MRVIATAGHVDHGKSTLLTALTGRDPDRLAEEKRRGLTIDLGFVSMRLPDGEDLAFVDVPGHRRYFANTLAGIATAPAVLFVVAADEGWQPQSQEHLAAVDAFGIRRMVVAVTKSDLADPAPVITSTLERLARGGRTDVPAVGVSARSGAGVDRLRELLSDVTTASTEPSDVVRLWIDRVFTMAGSGTVVTGTLGAGTLRTGSQLELSGETVSVRGLHCLGVAVDQVEAPARVAVNLRRIDAREIRRGQALVTPNRWWRTDRIDVRIPTDATPPTEVLVHCGTAAVVARVRPLGDETARLSLSSPLELHNGDRLLLRDTGRGRLLPAVVLDVVAAPFHRRGDAALHAASLTDDRYQPLRSLRIVRHRDLVAMGESPSEDDRHGDWVIDPDHRRTLTDRLAELVDRHGRDHPLDPGMPVSRARQLLRLPDVDLVAAVAGTLHIQRGRLYPADRVGRIPEAVAAAASTFGDAVRARPFHSPTWPRLRELGLSPDLLSRTVSAGLVLRVGDVHLLPDAPQSAVTVLRGLPQPFTVAQAREALDTTRRVVIPLLEYLDDRGLTRLLPDHRRVVVDSDA</sequence>
<feature type="domain" description="Tr-type G" evidence="5">
    <location>
        <begin position="1"/>
        <end position="170"/>
    </location>
</feature>
<dbReference type="InterPro" id="IPR036388">
    <property type="entry name" value="WH-like_DNA-bd_sf"/>
</dbReference>
<dbReference type="PRINTS" id="PR00315">
    <property type="entry name" value="ELONGATNFCT"/>
</dbReference>
<dbReference type="GO" id="GO:0003924">
    <property type="term" value="F:GTPase activity"/>
    <property type="evidence" value="ECO:0007669"/>
    <property type="project" value="InterPro"/>
</dbReference>